<organism evidence="2 3">
    <name type="scientific">Symbiodinium microadriaticum</name>
    <name type="common">Dinoflagellate</name>
    <name type="synonym">Zooxanthella microadriatica</name>
    <dbReference type="NCBI Taxonomy" id="2951"/>
    <lineage>
        <taxon>Eukaryota</taxon>
        <taxon>Sar</taxon>
        <taxon>Alveolata</taxon>
        <taxon>Dinophyceae</taxon>
        <taxon>Suessiales</taxon>
        <taxon>Symbiodiniaceae</taxon>
        <taxon>Symbiodinium</taxon>
    </lineage>
</organism>
<feature type="compositionally biased region" description="Basic residues" evidence="1">
    <location>
        <begin position="1"/>
        <end position="36"/>
    </location>
</feature>
<evidence type="ECO:0000256" key="1">
    <source>
        <dbReference type="SAM" id="MobiDB-lite"/>
    </source>
</evidence>
<protein>
    <submittedName>
        <fullName evidence="2">Uncharacterized protein</fullName>
    </submittedName>
</protein>
<comment type="caution">
    <text evidence="2">The sequence shown here is derived from an EMBL/GenBank/DDBJ whole genome shotgun (WGS) entry which is preliminary data.</text>
</comment>
<evidence type="ECO:0000313" key="2">
    <source>
        <dbReference type="EMBL" id="OLP75476.1"/>
    </source>
</evidence>
<feature type="non-terminal residue" evidence="2">
    <location>
        <position position="1"/>
    </location>
</feature>
<reference evidence="2 3" key="1">
    <citation type="submission" date="2016-02" db="EMBL/GenBank/DDBJ databases">
        <title>Genome analysis of coral dinoflagellate symbionts highlights evolutionary adaptations to a symbiotic lifestyle.</title>
        <authorList>
            <person name="Aranda M."/>
            <person name="Li Y."/>
            <person name="Liew Y.J."/>
            <person name="Baumgarten S."/>
            <person name="Simakov O."/>
            <person name="Wilson M."/>
            <person name="Piel J."/>
            <person name="Ashoor H."/>
            <person name="Bougouffa S."/>
            <person name="Bajic V.B."/>
            <person name="Ryu T."/>
            <person name="Ravasi T."/>
            <person name="Bayer T."/>
            <person name="Micklem G."/>
            <person name="Kim H."/>
            <person name="Bhak J."/>
            <person name="Lajeunesse T.C."/>
            <person name="Voolstra C.R."/>
        </authorList>
    </citation>
    <scope>NUCLEOTIDE SEQUENCE [LARGE SCALE GENOMIC DNA]</scope>
    <source>
        <strain evidence="2 3">CCMP2467</strain>
    </source>
</reference>
<evidence type="ECO:0000313" key="3">
    <source>
        <dbReference type="Proteomes" id="UP000186817"/>
    </source>
</evidence>
<gene>
    <name evidence="2" type="ORF">AK812_SmicGene44717</name>
</gene>
<dbReference type="AlphaFoldDB" id="A0A1Q9BXS1"/>
<dbReference type="EMBL" id="LSRX01002460">
    <property type="protein sequence ID" value="OLP75476.1"/>
    <property type="molecule type" value="Genomic_DNA"/>
</dbReference>
<accession>A0A1Q9BXS1</accession>
<sequence>PKAKARLSGRGPRSPRARKRAAPSPGGKRRLGRGRPRSPGQPPPARERWPSGRALSPAGDTRGGSWSQPPSLARPRRGGSVGAYL</sequence>
<name>A0A1Q9BXS1_SYMMI</name>
<proteinExistence type="predicted"/>
<keyword evidence="3" id="KW-1185">Reference proteome</keyword>
<feature type="non-terminal residue" evidence="2">
    <location>
        <position position="85"/>
    </location>
</feature>
<feature type="region of interest" description="Disordered" evidence="1">
    <location>
        <begin position="1"/>
        <end position="85"/>
    </location>
</feature>
<dbReference type="Proteomes" id="UP000186817">
    <property type="component" value="Unassembled WGS sequence"/>
</dbReference>